<keyword evidence="1" id="KW-0540">Nuclease</keyword>
<evidence type="ECO:0000259" key="5">
    <source>
        <dbReference type="SMART" id="SM00507"/>
    </source>
</evidence>
<dbReference type="CDD" id="cd00085">
    <property type="entry name" value="HNHc"/>
    <property type="match status" value="1"/>
</dbReference>
<dbReference type="SUPFAM" id="SSF161229">
    <property type="entry name" value="E6 C-terminal domain-like"/>
    <property type="match status" value="1"/>
</dbReference>
<dbReference type="Proteomes" id="UP001165641">
    <property type="component" value="Unassembled WGS sequence"/>
</dbReference>
<organism evidence="6 7">
    <name type="scientific">Paracoccus onchidii</name>
    <dbReference type="NCBI Taxonomy" id="3017813"/>
    <lineage>
        <taxon>Bacteria</taxon>
        <taxon>Pseudomonadati</taxon>
        <taxon>Pseudomonadota</taxon>
        <taxon>Alphaproteobacteria</taxon>
        <taxon>Rhodobacterales</taxon>
        <taxon>Paracoccaceae</taxon>
        <taxon>Paracoccus</taxon>
    </lineage>
</organism>
<dbReference type="RefSeq" id="WP_271890644.1">
    <property type="nucleotide sequence ID" value="NZ_JAQBIE010000041.1"/>
</dbReference>
<dbReference type="PANTHER" id="PTHR41286">
    <property type="entry name" value="HNH NUCLEASE YAJD-RELATED"/>
    <property type="match status" value="1"/>
</dbReference>
<dbReference type="GO" id="GO:0004519">
    <property type="term" value="F:endonuclease activity"/>
    <property type="evidence" value="ECO:0007669"/>
    <property type="project" value="UniProtKB-KW"/>
</dbReference>
<dbReference type="SMART" id="SM00507">
    <property type="entry name" value="HNHc"/>
    <property type="match status" value="1"/>
</dbReference>
<evidence type="ECO:0000256" key="3">
    <source>
        <dbReference type="ARBA" id="ARBA00038412"/>
    </source>
</evidence>
<comment type="similarity">
    <text evidence="3">Belongs to the HNH nuclease family.</text>
</comment>
<evidence type="ECO:0000256" key="1">
    <source>
        <dbReference type="ARBA" id="ARBA00022722"/>
    </source>
</evidence>
<keyword evidence="6" id="KW-0255">Endonuclease</keyword>
<feature type="domain" description="HNH nuclease" evidence="5">
    <location>
        <begin position="53"/>
        <end position="103"/>
    </location>
</feature>
<dbReference type="PANTHER" id="PTHR41286:SF1">
    <property type="entry name" value="HNH NUCLEASE YAJD-RELATED"/>
    <property type="match status" value="1"/>
</dbReference>
<gene>
    <name evidence="6" type="ORF">PAF17_18925</name>
</gene>
<reference evidence="6" key="1">
    <citation type="submission" date="2022-12" db="EMBL/GenBank/DDBJ databases">
        <title>Paracoccus onchidii sp. nov., isolated from a marine invertebrate from the South China Sea.</title>
        <authorList>
            <person name="Xu S."/>
            <person name="Liu Z."/>
            <person name="Xu Y."/>
        </authorList>
    </citation>
    <scope>NUCLEOTIDE SEQUENCE</scope>
    <source>
        <strain evidence="6">Z330</strain>
    </source>
</reference>
<proteinExistence type="inferred from homology"/>
<dbReference type="EMBL" id="JAQBIE010000041">
    <property type="protein sequence ID" value="MDB6179548.1"/>
    <property type="molecule type" value="Genomic_DNA"/>
</dbReference>
<keyword evidence="7" id="KW-1185">Reference proteome</keyword>
<keyword evidence="2" id="KW-0378">Hydrolase</keyword>
<comment type="caution">
    <text evidence="6">The sequence shown here is derived from an EMBL/GenBank/DDBJ whole genome shotgun (WGS) entry which is preliminary data.</text>
</comment>
<evidence type="ECO:0000313" key="7">
    <source>
        <dbReference type="Proteomes" id="UP001165641"/>
    </source>
</evidence>
<dbReference type="InterPro" id="IPR002711">
    <property type="entry name" value="HNH"/>
</dbReference>
<evidence type="ECO:0000256" key="4">
    <source>
        <dbReference type="ARBA" id="ARBA00040194"/>
    </source>
</evidence>
<accession>A0ABT4ZJK4</accession>
<evidence type="ECO:0000256" key="2">
    <source>
        <dbReference type="ARBA" id="ARBA00022801"/>
    </source>
</evidence>
<dbReference type="Gene3D" id="1.10.30.50">
    <property type="match status" value="1"/>
</dbReference>
<protein>
    <recommendedName>
        <fullName evidence="4">Putative HNH nuclease YajD</fullName>
    </recommendedName>
</protein>
<evidence type="ECO:0000313" key="6">
    <source>
        <dbReference type="EMBL" id="MDB6179548.1"/>
    </source>
</evidence>
<name>A0ABT4ZJK4_9RHOB</name>
<dbReference type="InterPro" id="IPR038575">
    <property type="entry name" value="E6_sf"/>
</dbReference>
<sequence>MPVRAPRLCSCGNRVPSGGRCPCEVKRTSERKARFDKTRPNSSRRGYTGAWEKARKAFLLRHRRCAFCGDHADLVDHKIPHRGDQSLFWDRDNWQPLCTPCHSGAKQRQERRQPHEVKQ</sequence>
<dbReference type="Pfam" id="PF01844">
    <property type="entry name" value="HNH"/>
    <property type="match status" value="1"/>
</dbReference>
<dbReference type="InterPro" id="IPR003615">
    <property type="entry name" value="HNH_nuc"/>
</dbReference>